<reference evidence="2 3" key="1">
    <citation type="journal article" date="2016" name="Sci. Rep.">
        <title>The genome sequence of the outbreeding globe artichoke constructed de novo incorporating a phase-aware low-pass sequencing strategy of F1 progeny.</title>
        <authorList>
            <person name="Scaglione D."/>
            <person name="Reyes-Chin-Wo S."/>
            <person name="Acquadro A."/>
            <person name="Froenicke L."/>
            <person name="Portis E."/>
            <person name="Beitel C."/>
            <person name="Tirone M."/>
            <person name="Mauro R."/>
            <person name="Lo Monaco A."/>
            <person name="Mauromicale G."/>
            <person name="Faccioli P."/>
            <person name="Cattivelli L."/>
            <person name="Rieseberg L."/>
            <person name="Michelmore R."/>
            <person name="Lanteri S."/>
        </authorList>
    </citation>
    <scope>NUCLEOTIDE SEQUENCE [LARGE SCALE GENOMIC DNA]</scope>
    <source>
        <strain evidence="2">2C</strain>
    </source>
</reference>
<dbReference type="STRING" id="59895.A0A103DFC4"/>
<dbReference type="Proteomes" id="UP000243975">
    <property type="component" value="Unassembled WGS sequence"/>
</dbReference>
<organism evidence="2 3">
    <name type="scientific">Cynara cardunculus var. scolymus</name>
    <name type="common">Globe artichoke</name>
    <name type="synonym">Cynara scolymus</name>
    <dbReference type="NCBI Taxonomy" id="59895"/>
    <lineage>
        <taxon>Eukaryota</taxon>
        <taxon>Viridiplantae</taxon>
        <taxon>Streptophyta</taxon>
        <taxon>Embryophyta</taxon>
        <taxon>Tracheophyta</taxon>
        <taxon>Spermatophyta</taxon>
        <taxon>Magnoliopsida</taxon>
        <taxon>eudicotyledons</taxon>
        <taxon>Gunneridae</taxon>
        <taxon>Pentapetalae</taxon>
        <taxon>asterids</taxon>
        <taxon>campanulids</taxon>
        <taxon>Asterales</taxon>
        <taxon>Asteraceae</taxon>
        <taxon>Carduoideae</taxon>
        <taxon>Cardueae</taxon>
        <taxon>Carduinae</taxon>
        <taxon>Cynara</taxon>
    </lineage>
</organism>
<evidence type="ECO:0000313" key="3">
    <source>
        <dbReference type="Proteomes" id="UP000243975"/>
    </source>
</evidence>
<protein>
    <submittedName>
        <fullName evidence="2">Uncharacterized protein</fullName>
    </submittedName>
</protein>
<feature type="region of interest" description="Disordered" evidence="1">
    <location>
        <begin position="1"/>
        <end position="69"/>
    </location>
</feature>
<feature type="compositionally biased region" description="Basic and acidic residues" evidence="1">
    <location>
        <begin position="1"/>
        <end position="22"/>
    </location>
</feature>
<gene>
    <name evidence="2" type="ORF">Ccrd_024095</name>
</gene>
<sequence length="69" mass="7410">MAGHGEDNREGAKSGGKVELKGRNTFAVPRTVRALGWSKQTSSATAEGSGEEKPKSNEELRNLLLLKKT</sequence>
<evidence type="ECO:0000256" key="1">
    <source>
        <dbReference type="SAM" id="MobiDB-lite"/>
    </source>
</evidence>
<comment type="caution">
    <text evidence="2">The sequence shown here is derived from an EMBL/GenBank/DDBJ whole genome shotgun (WGS) entry which is preliminary data.</text>
</comment>
<keyword evidence="3" id="KW-1185">Reference proteome</keyword>
<name>A0A103DFC4_CYNCS</name>
<evidence type="ECO:0000313" key="2">
    <source>
        <dbReference type="EMBL" id="KVE03498.1"/>
    </source>
</evidence>
<dbReference type="AlphaFoldDB" id="A0A103DFC4"/>
<feature type="compositionally biased region" description="Basic and acidic residues" evidence="1">
    <location>
        <begin position="50"/>
        <end position="61"/>
    </location>
</feature>
<accession>A0A103DFC4</accession>
<proteinExistence type="predicted"/>
<dbReference type="Gramene" id="KVE03498">
    <property type="protein sequence ID" value="KVE03498"/>
    <property type="gene ID" value="Ccrd_024095"/>
</dbReference>
<dbReference type="EMBL" id="LEKV01011386">
    <property type="protein sequence ID" value="KVE03498.1"/>
    <property type="molecule type" value="Genomic_DNA"/>
</dbReference>